<accession>A0A067M3J9</accession>
<dbReference type="STRING" id="930990.A0A067M3J9"/>
<dbReference type="AlphaFoldDB" id="A0A067M3J9"/>
<dbReference type="HOGENOM" id="CLU_012494_3_3_1"/>
<dbReference type="EMBL" id="KL198070">
    <property type="protein sequence ID" value="KDQ10149.1"/>
    <property type="molecule type" value="Genomic_DNA"/>
</dbReference>
<sequence>MAQLFYLFIKLFRRFFDLSMAYQRWKDPSICPPPDLKKYYIPGHPNTLPTFIHLPASYEPGKKHKYPLLVNIHGGAFCMGTPELDCLVSKKLADAAECVVVNVNYRKAPEYPFPAGLNDVEAAILAVLADADADSDTEGGSLPMVDKERVALMGSSAGGALALSAALNPELQKRGVVRGIVAVMAMTDCTLDQKQRMDSLPRESGGKDVLKDVHLLVDAYMRSSDGSSDSASASASRRRDPRASPAFADPGLWPARLMFVTARMDCLYGEQERLVRRIREVRGGDGGVTWKVLEGLGHPSRDVRTGEAAEKWDEVWRETAAYLQEVWKV</sequence>
<organism evidence="4 5">
    <name type="scientific">Botryobasidium botryosum (strain FD-172 SS1)</name>
    <dbReference type="NCBI Taxonomy" id="930990"/>
    <lineage>
        <taxon>Eukaryota</taxon>
        <taxon>Fungi</taxon>
        <taxon>Dikarya</taxon>
        <taxon>Basidiomycota</taxon>
        <taxon>Agaricomycotina</taxon>
        <taxon>Agaricomycetes</taxon>
        <taxon>Cantharellales</taxon>
        <taxon>Botryobasidiaceae</taxon>
        <taxon>Botryobasidium</taxon>
    </lineage>
</organism>
<keyword evidence="1" id="KW-0378">Hydrolase</keyword>
<dbReference type="SUPFAM" id="SSF53474">
    <property type="entry name" value="alpha/beta-Hydrolases"/>
    <property type="match status" value="1"/>
</dbReference>
<dbReference type="Proteomes" id="UP000027195">
    <property type="component" value="Unassembled WGS sequence"/>
</dbReference>
<dbReference type="PANTHER" id="PTHR48081:SF8">
    <property type="entry name" value="ALPHA_BETA HYDROLASE FOLD-3 DOMAIN-CONTAINING PROTEIN-RELATED"/>
    <property type="match status" value="1"/>
</dbReference>
<dbReference type="InParanoid" id="A0A067M3J9"/>
<evidence type="ECO:0000256" key="2">
    <source>
        <dbReference type="SAM" id="MobiDB-lite"/>
    </source>
</evidence>
<evidence type="ECO:0000256" key="1">
    <source>
        <dbReference type="ARBA" id="ARBA00022801"/>
    </source>
</evidence>
<proteinExistence type="predicted"/>
<evidence type="ECO:0000313" key="5">
    <source>
        <dbReference type="Proteomes" id="UP000027195"/>
    </source>
</evidence>
<dbReference type="InterPro" id="IPR050300">
    <property type="entry name" value="GDXG_lipolytic_enzyme"/>
</dbReference>
<feature type="region of interest" description="Disordered" evidence="2">
    <location>
        <begin position="223"/>
        <end position="245"/>
    </location>
</feature>
<protein>
    <recommendedName>
        <fullName evidence="3">Alpha/beta hydrolase fold-3 domain-containing protein</fullName>
    </recommendedName>
</protein>
<dbReference type="Gene3D" id="3.40.50.1820">
    <property type="entry name" value="alpha/beta hydrolase"/>
    <property type="match status" value="1"/>
</dbReference>
<feature type="compositionally biased region" description="Low complexity" evidence="2">
    <location>
        <begin position="223"/>
        <end position="235"/>
    </location>
</feature>
<dbReference type="OrthoDB" id="408631at2759"/>
<evidence type="ECO:0000313" key="4">
    <source>
        <dbReference type="EMBL" id="KDQ10149.1"/>
    </source>
</evidence>
<dbReference type="InterPro" id="IPR029058">
    <property type="entry name" value="AB_hydrolase_fold"/>
</dbReference>
<dbReference type="GO" id="GO:0016787">
    <property type="term" value="F:hydrolase activity"/>
    <property type="evidence" value="ECO:0007669"/>
    <property type="project" value="UniProtKB-KW"/>
</dbReference>
<name>A0A067M3J9_BOTB1</name>
<evidence type="ECO:0000259" key="3">
    <source>
        <dbReference type="Pfam" id="PF07859"/>
    </source>
</evidence>
<dbReference type="PANTHER" id="PTHR48081">
    <property type="entry name" value="AB HYDROLASE SUPERFAMILY PROTEIN C4A8.06C"/>
    <property type="match status" value="1"/>
</dbReference>
<gene>
    <name evidence="4" type="ORF">BOTBODRAFT_36435</name>
</gene>
<dbReference type="InterPro" id="IPR013094">
    <property type="entry name" value="AB_hydrolase_3"/>
</dbReference>
<feature type="domain" description="Alpha/beta hydrolase fold-3" evidence="3">
    <location>
        <begin position="69"/>
        <end position="298"/>
    </location>
</feature>
<dbReference type="Pfam" id="PF07859">
    <property type="entry name" value="Abhydrolase_3"/>
    <property type="match status" value="1"/>
</dbReference>
<reference evidence="5" key="1">
    <citation type="journal article" date="2014" name="Proc. Natl. Acad. Sci. U.S.A.">
        <title>Extensive sampling of basidiomycete genomes demonstrates inadequacy of the white-rot/brown-rot paradigm for wood decay fungi.</title>
        <authorList>
            <person name="Riley R."/>
            <person name="Salamov A.A."/>
            <person name="Brown D.W."/>
            <person name="Nagy L.G."/>
            <person name="Floudas D."/>
            <person name="Held B.W."/>
            <person name="Levasseur A."/>
            <person name="Lombard V."/>
            <person name="Morin E."/>
            <person name="Otillar R."/>
            <person name="Lindquist E.A."/>
            <person name="Sun H."/>
            <person name="LaButti K.M."/>
            <person name="Schmutz J."/>
            <person name="Jabbour D."/>
            <person name="Luo H."/>
            <person name="Baker S.E."/>
            <person name="Pisabarro A.G."/>
            <person name="Walton J.D."/>
            <person name="Blanchette R.A."/>
            <person name="Henrissat B."/>
            <person name="Martin F."/>
            <person name="Cullen D."/>
            <person name="Hibbett D.S."/>
            <person name="Grigoriev I.V."/>
        </authorList>
    </citation>
    <scope>NUCLEOTIDE SEQUENCE [LARGE SCALE GENOMIC DNA]</scope>
    <source>
        <strain evidence="5">FD-172 SS1</strain>
    </source>
</reference>
<keyword evidence="5" id="KW-1185">Reference proteome</keyword>